<dbReference type="Gene3D" id="3.40.50.2300">
    <property type="match status" value="1"/>
</dbReference>
<evidence type="ECO:0000256" key="1">
    <source>
        <dbReference type="PROSITE-ProRule" id="PRU00169"/>
    </source>
</evidence>
<evidence type="ECO:0000313" key="3">
    <source>
        <dbReference type="EMBL" id="MBM7588243.1"/>
    </source>
</evidence>
<evidence type="ECO:0000313" key="4">
    <source>
        <dbReference type="Proteomes" id="UP001646157"/>
    </source>
</evidence>
<dbReference type="SUPFAM" id="SSF52172">
    <property type="entry name" value="CheY-like"/>
    <property type="match status" value="1"/>
</dbReference>
<sequence length="309" mass="35504">MNFYITDDDVTVRSMLAQFIEDEDLGQVVGESDDGAFLNGETLNLKKVDILLIDLLMPTRDGLETIQSIKPTFKGKIIMISQIESKELISKAYTLGIENYIIKPINKIEVLAVIRKVMEHTRLEKSIQDIQKSLNTVLQMDTMLNKKEPSFKEYNIKNYGELLLTELGITGECGSKDLIEILAFLFNYEKKNTFEHGLPSLNEIYEYLANKKLGATADEGDLRREAKASKQRVRRTVYQSLNHLASLGLTDFSNAKFEKYSSQFFDFTMVRKKLTELKNESKPAFTSTRINIKKFIQALYFEAKRMMLE</sequence>
<keyword evidence="4" id="KW-1185">Reference proteome</keyword>
<dbReference type="InterPro" id="IPR052048">
    <property type="entry name" value="ST_Response_Regulator"/>
</dbReference>
<dbReference type="PANTHER" id="PTHR43228:SF8">
    <property type="entry name" value="TRANSCRIPTIONAL REGULATORY PROTEIN GLNL"/>
    <property type="match status" value="1"/>
</dbReference>
<feature type="domain" description="Response regulatory" evidence="2">
    <location>
        <begin position="2"/>
        <end position="118"/>
    </location>
</feature>
<accession>A0ABS2NK55</accession>
<gene>
    <name evidence="3" type="ORF">JOC86_004840</name>
</gene>
<dbReference type="Pfam" id="PF00072">
    <property type="entry name" value="Response_reg"/>
    <property type="match status" value="1"/>
</dbReference>
<dbReference type="SMART" id="SM00448">
    <property type="entry name" value="REC"/>
    <property type="match status" value="1"/>
</dbReference>
<comment type="caution">
    <text evidence="3">The sequence shown here is derived from an EMBL/GenBank/DDBJ whole genome shotgun (WGS) entry which is preliminary data.</text>
</comment>
<dbReference type="Proteomes" id="UP001646157">
    <property type="component" value="Unassembled WGS sequence"/>
</dbReference>
<dbReference type="EMBL" id="JAFBDZ010000009">
    <property type="protein sequence ID" value="MBM7588243.1"/>
    <property type="molecule type" value="Genomic_DNA"/>
</dbReference>
<name>A0ABS2NK55_9BACI</name>
<dbReference type="Pfam" id="PF08664">
    <property type="entry name" value="YcbB"/>
    <property type="match status" value="1"/>
</dbReference>
<dbReference type="PANTHER" id="PTHR43228">
    <property type="entry name" value="TWO-COMPONENT RESPONSE REGULATOR"/>
    <property type="match status" value="1"/>
</dbReference>
<dbReference type="InterPro" id="IPR013972">
    <property type="entry name" value="YcbB"/>
</dbReference>
<reference evidence="3 4" key="1">
    <citation type="submission" date="2021-01" db="EMBL/GenBank/DDBJ databases">
        <title>Genomic Encyclopedia of Type Strains, Phase IV (KMG-IV): sequencing the most valuable type-strain genomes for metagenomic binning, comparative biology and taxonomic classification.</title>
        <authorList>
            <person name="Goeker M."/>
        </authorList>
    </citation>
    <scope>NUCLEOTIDE SEQUENCE [LARGE SCALE GENOMIC DNA]</scope>
    <source>
        <strain evidence="3 4">DSM 24834</strain>
    </source>
</reference>
<evidence type="ECO:0000259" key="2">
    <source>
        <dbReference type="PROSITE" id="PS50110"/>
    </source>
</evidence>
<dbReference type="InterPro" id="IPR011006">
    <property type="entry name" value="CheY-like_superfamily"/>
</dbReference>
<keyword evidence="1" id="KW-0597">Phosphoprotein</keyword>
<feature type="modified residue" description="4-aspartylphosphate" evidence="1">
    <location>
        <position position="54"/>
    </location>
</feature>
<proteinExistence type="predicted"/>
<protein>
    <submittedName>
        <fullName evidence="3">Two-component system response regulator YcbB</fullName>
    </submittedName>
</protein>
<dbReference type="InterPro" id="IPR001789">
    <property type="entry name" value="Sig_transdc_resp-reg_receiver"/>
</dbReference>
<organism evidence="3 4">
    <name type="scientific">Rossellomorea pakistanensis</name>
    <dbReference type="NCBI Taxonomy" id="992288"/>
    <lineage>
        <taxon>Bacteria</taxon>
        <taxon>Bacillati</taxon>
        <taxon>Bacillota</taxon>
        <taxon>Bacilli</taxon>
        <taxon>Bacillales</taxon>
        <taxon>Bacillaceae</taxon>
        <taxon>Rossellomorea</taxon>
    </lineage>
</organism>
<dbReference type="RefSeq" id="WP_205175948.1">
    <property type="nucleotide sequence ID" value="NZ_JAFBDZ010000009.1"/>
</dbReference>
<dbReference type="PROSITE" id="PS50110">
    <property type="entry name" value="RESPONSE_REGULATORY"/>
    <property type="match status" value="1"/>
</dbReference>